<dbReference type="InterPro" id="IPR003660">
    <property type="entry name" value="HAMP_dom"/>
</dbReference>
<gene>
    <name evidence="7" type="ORF">H1W37_11865</name>
</gene>
<dbReference type="Pfam" id="PF00672">
    <property type="entry name" value="HAMP"/>
    <property type="match status" value="1"/>
</dbReference>
<dbReference type="GO" id="GO:0007165">
    <property type="term" value="P:signal transduction"/>
    <property type="evidence" value="ECO:0007669"/>
    <property type="project" value="UniProtKB-KW"/>
</dbReference>
<dbReference type="InterPro" id="IPR004089">
    <property type="entry name" value="MCPsignal_dom"/>
</dbReference>
<reference evidence="7 8" key="1">
    <citation type="submission" date="2020-07" db="EMBL/GenBank/DDBJ databases">
        <authorList>
            <person name="Li M."/>
        </authorList>
    </citation>
    <scope>NUCLEOTIDE SEQUENCE [LARGE SCALE GENOMIC DNA]</scope>
    <source>
        <strain evidence="7 8">DSM 23284</strain>
    </source>
</reference>
<evidence type="ECO:0000313" key="7">
    <source>
        <dbReference type="EMBL" id="MBA4612353.1"/>
    </source>
</evidence>
<keyword evidence="1 3" id="KW-0807">Transducer</keyword>
<name>A0A838XZV9_9HYPH</name>
<dbReference type="PROSITE" id="PS50111">
    <property type="entry name" value="CHEMOTAXIS_TRANSDUC_2"/>
    <property type="match status" value="1"/>
</dbReference>
<evidence type="ECO:0000256" key="2">
    <source>
        <dbReference type="ARBA" id="ARBA00029447"/>
    </source>
</evidence>
<dbReference type="SMART" id="SM00283">
    <property type="entry name" value="MA"/>
    <property type="match status" value="1"/>
</dbReference>
<keyword evidence="4" id="KW-0472">Membrane</keyword>
<evidence type="ECO:0000259" key="6">
    <source>
        <dbReference type="PROSITE" id="PS50885"/>
    </source>
</evidence>
<comment type="similarity">
    <text evidence="2">Belongs to the methyl-accepting chemotaxis (MCP) protein family.</text>
</comment>
<accession>A0A838XZV9</accession>
<keyword evidence="4" id="KW-1133">Transmembrane helix</keyword>
<feature type="transmembrane region" description="Helical" evidence="4">
    <location>
        <begin position="57"/>
        <end position="79"/>
    </location>
</feature>
<evidence type="ECO:0000256" key="3">
    <source>
        <dbReference type="PROSITE-ProRule" id="PRU00284"/>
    </source>
</evidence>
<dbReference type="Proteomes" id="UP000559404">
    <property type="component" value="Unassembled WGS sequence"/>
</dbReference>
<evidence type="ECO:0000256" key="1">
    <source>
        <dbReference type="ARBA" id="ARBA00023224"/>
    </source>
</evidence>
<dbReference type="Pfam" id="PF00015">
    <property type="entry name" value="MCPsignal"/>
    <property type="match status" value="1"/>
</dbReference>
<protein>
    <submittedName>
        <fullName evidence="7">Methyl-accepting chemotaxis protein</fullName>
    </submittedName>
</protein>
<proteinExistence type="inferred from homology"/>
<feature type="domain" description="Methyl-accepting transducer" evidence="5">
    <location>
        <begin position="165"/>
        <end position="408"/>
    </location>
</feature>
<dbReference type="Gene3D" id="6.10.340.10">
    <property type="match status" value="1"/>
</dbReference>
<dbReference type="GO" id="GO:0006935">
    <property type="term" value="P:chemotaxis"/>
    <property type="evidence" value="ECO:0007669"/>
    <property type="project" value="InterPro"/>
</dbReference>
<feature type="domain" description="HAMP" evidence="6">
    <location>
        <begin position="77"/>
        <end position="130"/>
    </location>
</feature>
<dbReference type="SMART" id="SM00304">
    <property type="entry name" value="HAMP"/>
    <property type="match status" value="1"/>
</dbReference>
<comment type="caution">
    <text evidence="7">The sequence shown here is derived from an EMBL/GenBank/DDBJ whole genome shotgun (WGS) entry which is preliminary data.</text>
</comment>
<dbReference type="GO" id="GO:0016020">
    <property type="term" value="C:membrane"/>
    <property type="evidence" value="ECO:0007669"/>
    <property type="project" value="InterPro"/>
</dbReference>
<dbReference type="PRINTS" id="PR00260">
    <property type="entry name" value="CHEMTRNSDUCR"/>
</dbReference>
<reference evidence="7 8" key="2">
    <citation type="submission" date="2020-08" db="EMBL/GenBank/DDBJ databases">
        <title>Stappia taiwanensis sp. nov., isolated from a coastal thermal spring.</title>
        <authorList>
            <person name="Kampfer P."/>
        </authorList>
    </citation>
    <scope>NUCLEOTIDE SEQUENCE [LARGE SCALE GENOMIC DNA]</scope>
    <source>
        <strain evidence="7 8">DSM 23284</strain>
    </source>
</reference>
<dbReference type="Gene3D" id="1.10.287.950">
    <property type="entry name" value="Methyl-accepting chemotaxis protein"/>
    <property type="match status" value="1"/>
</dbReference>
<dbReference type="EMBL" id="JACEON010000010">
    <property type="protein sequence ID" value="MBA4612353.1"/>
    <property type="molecule type" value="Genomic_DNA"/>
</dbReference>
<dbReference type="PANTHER" id="PTHR32089:SF112">
    <property type="entry name" value="LYSOZYME-LIKE PROTEIN-RELATED"/>
    <property type="match status" value="1"/>
</dbReference>
<keyword evidence="8" id="KW-1185">Reference proteome</keyword>
<dbReference type="SUPFAM" id="SSF58104">
    <property type="entry name" value="Methyl-accepting chemotaxis protein (MCP) signaling domain"/>
    <property type="match status" value="1"/>
</dbReference>
<dbReference type="PROSITE" id="PS50885">
    <property type="entry name" value="HAMP"/>
    <property type="match status" value="1"/>
</dbReference>
<dbReference type="InterPro" id="IPR004090">
    <property type="entry name" value="Chemotax_Me-accpt_rcpt"/>
</dbReference>
<evidence type="ECO:0000259" key="5">
    <source>
        <dbReference type="PROSITE" id="PS50111"/>
    </source>
</evidence>
<sequence>MVGTAALIMLSGTGYALYVFRRSLNEALSDPAQAAHFLGPEASDKLDTLILGQMVEIALVCMPVGLGFLAMAFVLALGVKRPLGALQDGLKSLSEGDFNVEIAGAKRGDEIGEIARSVLDVRVALAAKAEHDAHQAMEQQDRMARERAETLRRVADDFERSVVGVVGRLGEAAGRIGGFSQDLDGVVGEAVQAVGDASESSQQASSSVATAVEAAEEMSQSILSIGREMEDAAQMARTAVEESRTTDAIVGRLADSGRAIGEVVELIAQIADQTNLLALNATIEAARAGEMGRGFAVVANEVKELASQTSKATGDITRQVEAVQQVSEQAVGAIRSIAGTVERISAISETILTAVQKQMAATGEISQSVDFATQNTNSVAASMDALGTASAGTRSATDQIRSATNELADLSSALHDQVGGFLSSIRDSCEEQAAA</sequence>
<evidence type="ECO:0000313" key="8">
    <source>
        <dbReference type="Proteomes" id="UP000559404"/>
    </source>
</evidence>
<dbReference type="GO" id="GO:0004888">
    <property type="term" value="F:transmembrane signaling receptor activity"/>
    <property type="evidence" value="ECO:0007669"/>
    <property type="project" value="InterPro"/>
</dbReference>
<dbReference type="CDD" id="cd06225">
    <property type="entry name" value="HAMP"/>
    <property type="match status" value="1"/>
</dbReference>
<dbReference type="AlphaFoldDB" id="A0A838XZV9"/>
<organism evidence="7 8">
    <name type="scientific">Stappia taiwanensis</name>
    <dbReference type="NCBI Taxonomy" id="992267"/>
    <lineage>
        <taxon>Bacteria</taxon>
        <taxon>Pseudomonadati</taxon>
        <taxon>Pseudomonadota</taxon>
        <taxon>Alphaproteobacteria</taxon>
        <taxon>Hyphomicrobiales</taxon>
        <taxon>Stappiaceae</taxon>
        <taxon>Stappia</taxon>
    </lineage>
</organism>
<keyword evidence="4" id="KW-0812">Transmembrane</keyword>
<dbReference type="SUPFAM" id="SSF158472">
    <property type="entry name" value="HAMP domain-like"/>
    <property type="match status" value="1"/>
</dbReference>
<evidence type="ECO:0000256" key="4">
    <source>
        <dbReference type="SAM" id="Phobius"/>
    </source>
</evidence>
<dbReference type="PANTHER" id="PTHR32089">
    <property type="entry name" value="METHYL-ACCEPTING CHEMOTAXIS PROTEIN MCPB"/>
    <property type="match status" value="1"/>
</dbReference>